<name>A0A919NJ50_9ACTN</name>
<dbReference type="AlphaFoldDB" id="A0A919NJ50"/>
<keyword evidence="2" id="KW-1133">Transmembrane helix</keyword>
<sequence length="213" mass="22009">MSRPVEELLRELETDVQNLRVLPAAAVRERGRRRGRRQTAALLVAGAVIATAGGIAVDRSLGGSTVAQTAEQRAAIDPCLLALPDNPAAVRIRVLDGGAAVGVADAAVAELRTRSFSVPAETAGATADRALGAATLVYGPAAIGAASLLQAEVRGEVSMQFDPARHDDTIDLVLGPAFTRLATSTELNQNLVSAGEPTAPPECSTVVSRTQNR</sequence>
<gene>
    <name evidence="4" type="ORF">Ate02nite_18830</name>
</gene>
<keyword evidence="2" id="KW-0812">Transmembrane</keyword>
<evidence type="ECO:0000313" key="5">
    <source>
        <dbReference type="Proteomes" id="UP000623608"/>
    </source>
</evidence>
<dbReference type="EMBL" id="BOMY01000013">
    <property type="protein sequence ID" value="GIF19153.1"/>
    <property type="molecule type" value="Genomic_DNA"/>
</dbReference>
<dbReference type="RefSeq" id="WP_203802304.1">
    <property type="nucleotide sequence ID" value="NZ_BOMY01000013.1"/>
</dbReference>
<feature type="domain" description="LytR/CpsA/Psr regulator C-terminal" evidence="3">
    <location>
        <begin position="90"/>
        <end position="178"/>
    </location>
</feature>
<evidence type="ECO:0000313" key="4">
    <source>
        <dbReference type="EMBL" id="GIF19153.1"/>
    </source>
</evidence>
<protein>
    <recommendedName>
        <fullName evidence="3">LytR/CpsA/Psr regulator C-terminal domain-containing protein</fullName>
    </recommendedName>
</protein>
<organism evidence="4 5">
    <name type="scientific">Paractinoplanes tereljensis</name>
    <dbReference type="NCBI Taxonomy" id="571912"/>
    <lineage>
        <taxon>Bacteria</taxon>
        <taxon>Bacillati</taxon>
        <taxon>Actinomycetota</taxon>
        <taxon>Actinomycetes</taxon>
        <taxon>Micromonosporales</taxon>
        <taxon>Micromonosporaceae</taxon>
        <taxon>Paractinoplanes</taxon>
    </lineage>
</organism>
<evidence type="ECO:0000256" key="1">
    <source>
        <dbReference type="SAM" id="MobiDB-lite"/>
    </source>
</evidence>
<keyword evidence="2" id="KW-0472">Membrane</keyword>
<feature type="transmembrane region" description="Helical" evidence="2">
    <location>
        <begin position="40"/>
        <end position="57"/>
    </location>
</feature>
<proteinExistence type="predicted"/>
<accession>A0A919NJ50</accession>
<feature type="region of interest" description="Disordered" evidence="1">
    <location>
        <begin position="192"/>
        <end position="213"/>
    </location>
</feature>
<evidence type="ECO:0000259" key="3">
    <source>
        <dbReference type="Pfam" id="PF13399"/>
    </source>
</evidence>
<evidence type="ECO:0000256" key="2">
    <source>
        <dbReference type="SAM" id="Phobius"/>
    </source>
</evidence>
<dbReference type="Pfam" id="PF13399">
    <property type="entry name" value="LytR_C"/>
    <property type="match status" value="1"/>
</dbReference>
<dbReference type="InterPro" id="IPR027381">
    <property type="entry name" value="LytR/CpsA/Psr_C"/>
</dbReference>
<reference evidence="4" key="1">
    <citation type="submission" date="2021-01" db="EMBL/GenBank/DDBJ databases">
        <title>Whole genome shotgun sequence of Actinoplanes tereljensis NBRC 105297.</title>
        <authorList>
            <person name="Komaki H."/>
            <person name="Tamura T."/>
        </authorList>
    </citation>
    <scope>NUCLEOTIDE SEQUENCE</scope>
    <source>
        <strain evidence="4">NBRC 105297</strain>
    </source>
</reference>
<dbReference type="Proteomes" id="UP000623608">
    <property type="component" value="Unassembled WGS sequence"/>
</dbReference>
<keyword evidence="5" id="KW-1185">Reference proteome</keyword>
<comment type="caution">
    <text evidence="4">The sequence shown here is derived from an EMBL/GenBank/DDBJ whole genome shotgun (WGS) entry which is preliminary data.</text>
</comment>